<reference evidence="1" key="2">
    <citation type="submission" date="2020-09" db="EMBL/GenBank/DDBJ databases">
        <authorList>
            <person name="Sun Q."/>
            <person name="Zhou Y."/>
        </authorList>
    </citation>
    <scope>NUCLEOTIDE SEQUENCE</scope>
    <source>
        <strain evidence="1">CGMCC 1.15478</strain>
    </source>
</reference>
<proteinExistence type="predicted"/>
<sequence>MSWISIHNAVSVAGVSLRVARNVVEIVRRPSGTSDGDGEVPDIPVASDEDGLSVSRAVRRIRDSARKSAEGAASAATAEVSKRISGDISRVVVKHPAVDTAITVSAVLLVSPPGRVATTVAHLFAISPLGHAVKGVGSFIASTQVAQGFEAAAKEAVGTALVNETTMAAVTRMVDAALDSTVDVAIPALVETSVSTSIDLVKSGILHGTATVGGAASAVGAGKIADTGHGALTAALNFATDNPLSESAQTLLVKSIGVAARGAATGVVSPAVHLAAEQARGEIIRTIAGEVTVGIPLVIARRVVLTVDSIVDARDLQSSDEVDALLRKAVEDAIGEVIRSVVEPTTTLAVRNVVTGTVAKIALNVALEASTHVLVTTTGSLTGAPGKLKGWWRGRRRDED</sequence>
<dbReference type="Proteomes" id="UP000641514">
    <property type="component" value="Unassembled WGS sequence"/>
</dbReference>
<dbReference type="AlphaFoldDB" id="A0A916XAS1"/>
<accession>A0A916XAS1</accession>
<comment type="caution">
    <text evidence="1">The sequence shown here is derived from an EMBL/GenBank/DDBJ whole genome shotgun (WGS) entry which is preliminary data.</text>
</comment>
<protein>
    <submittedName>
        <fullName evidence="1">Uncharacterized protein</fullName>
    </submittedName>
</protein>
<evidence type="ECO:0000313" key="2">
    <source>
        <dbReference type="Proteomes" id="UP000641514"/>
    </source>
</evidence>
<gene>
    <name evidence="1" type="ORF">GCM10011410_08210</name>
</gene>
<keyword evidence="2" id="KW-1185">Reference proteome</keyword>
<name>A0A916XAS1_9ACTN</name>
<evidence type="ECO:0000313" key="1">
    <source>
        <dbReference type="EMBL" id="GGC58094.1"/>
    </source>
</evidence>
<dbReference type="EMBL" id="BMJH01000001">
    <property type="protein sequence ID" value="GGC58094.1"/>
    <property type="molecule type" value="Genomic_DNA"/>
</dbReference>
<reference evidence="1" key="1">
    <citation type="journal article" date="2014" name="Int. J. Syst. Evol. Microbiol.">
        <title>Complete genome sequence of Corynebacterium casei LMG S-19264T (=DSM 44701T), isolated from a smear-ripened cheese.</title>
        <authorList>
            <consortium name="US DOE Joint Genome Institute (JGI-PGF)"/>
            <person name="Walter F."/>
            <person name="Albersmeier A."/>
            <person name="Kalinowski J."/>
            <person name="Ruckert C."/>
        </authorList>
    </citation>
    <scope>NUCLEOTIDE SEQUENCE</scope>
    <source>
        <strain evidence="1">CGMCC 1.15478</strain>
    </source>
</reference>
<dbReference type="RefSeq" id="WP_188670905.1">
    <property type="nucleotide sequence ID" value="NZ_BMJH01000001.1"/>
</dbReference>
<organism evidence="1 2">
    <name type="scientific">Hoyosella rhizosphaerae</name>
    <dbReference type="NCBI Taxonomy" id="1755582"/>
    <lineage>
        <taxon>Bacteria</taxon>
        <taxon>Bacillati</taxon>
        <taxon>Actinomycetota</taxon>
        <taxon>Actinomycetes</taxon>
        <taxon>Mycobacteriales</taxon>
        <taxon>Hoyosellaceae</taxon>
        <taxon>Hoyosella</taxon>
    </lineage>
</organism>